<dbReference type="InterPro" id="IPR013780">
    <property type="entry name" value="Glyco_hydro_b"/>
</dbReference>
<evidence type="ECO:0000256" key="4">
    <source>
        <dbReference type="ARBA" id="ARBA00022729"/>
    </source>
</evidence>
<evidence type="ECO:0000259" key="13">
    <source>
        <dbReference type="SMART" id="SM00642"/>
    </source>
</evidence>
<dbReference type="Gene3D" id="2.60.40.1180">
    <property type="entry name" value="Golgi alpha-mannosidase II"/>
    <property type="match status" value="2"/>
</dbReference>
<evidence type="ECO:0000256" key="8">
    <source>
        <dbReference type="ARBA" id="ARBA00023965"/>
    </source>
</evidence>
<comment type="catalytic activity">
    <reaction evidence="1">
        <text>Endohydrolysis of (1-&gt;4)-alpha-D-glucosidic linkages in polysaccharides containing three or more (1-&gt;4)-alpha-linked D-glucose units.</text>
        <dbReference type="EC" id="3.2.1.1"/>
    </reaction>
</comment>
<dbReference type="Pfam" id="PF00128">
    <property type="entry name" value="Alpha-amylase"/>
    <property type="match status" value="1"/>
</dbReference>
<gene>
    <name evidence="14" type="primary">pulA</name>
    <name evidence="14" type="ORF">ACFOUW_28640</name>
</gene>
<dbReference type="Pfam" id="PF17967">
    <property type="entry name" value="Pullulanase_N2"/>
    <property type="match status" value="1"/>
</dbReference>
<evidence type="ECO:0000256" key="10">
    <source>
        <dbReference type="ARBA" id="ARBA00029618"/>
    </source>
</evidence>
<dbReference type="SUPFAM" id="SSF51445">
    <property type="entry name" value="(Trans)glycosidases"/>
    <property type="match status" value="2"/>
</dbReference>
<keyword evidence="7" id="KW-0326">Glycosidase</keyword>
<protein>
    <recommendedName>
        <fullName evidence="11">1,4-alpha-D-glucan glucanohydrolase</fullName>
        <ecNumber evidence="3">3.2.1.1</ecNumber>
        <ecNumber evidence="9">3.2.1.41</ecNumber>
    </recommendedName>
    <alternativeName>
        <fullName evidence="10">Alpha-dextrin endo-1,6-alpha-glucosidase</fullName>
    </alternativeName>
    <alternativeName>
        <fullName evidence="12">Pullulan 6-glucanohydrolase</fullName>
    </alternativeName>
</protein>
<comment type="caution">
    <text evidence="14">The sequence shown here is derived from an EMBL/GenBank/DDBJ whole genome shotgun (WGS) entry which is preliminary data.</text>
</comment>
<dbReference type="Gene3D" id="2.60.40.1110">
    <property type="match status" value="3"/>
</dbReference>
<dbReference type="SMART" id="SM00642">
    <property type="entry name" value="Aamy"/>
    <property type="match status" value="1"/>
</dbReference>
<dbReference type="Gene3D" id="2.60.40.10">
    <property type="entry name" value="Immunoglobulins"/>
    <property type="match status" value="1"/>
</dbReference>
<evidence type="ECO:0000256" key="5">
    <source>
        <dbReference type="ARBA" id="ARBA00022801"/>
    </source>
</evidence>
<organism evidence="14 15">
    <name type="scientific">Tenggerimyces flavus</name>
    <dbReference type="NCBI Taxonomy" id="1708749"/>
    <lineage>
        <taxon>Bacteria</taxon>
        <taxon>Bacillati</taxon>
        <taxon>Actinomycetota</taxon>
        <taxon>Actinomycetes</taxon>
        <taxon>Propionibacteriales</taxon>
        <taxon>Nocardioidaceae</taxon>
        <taxon>Tenggerimyces</taxon>
    </lineage>
</organism>
<dbReference type="Gene3D" id="2.60.40.1130">
    <property type="entry name" value="Rab geranylgeranyltransferase alpha-subunit, insert domain"/>
    <property type="match status" value="1"/>
</dbReference>
<accession>A0ABV7YIV3</accession>
<evidence type="ECO:0000256" key="12">
    <source>
        <dbReference type="ARBA" id="ARBA00031076"/>
    </source>
</evidence>
<dbReference type="InterPro" id="IPR024561">
    <property type="entry name" value="Pullul_strch_C"/>
</dbReference>
<feature type="domain" description="Glycosyl hydrolase family 13 catalytic" evidence="13">
    <location>
        <begin position="30"/>
        <end position="490"/>
    </location>
</feature>
<dbReference type="InterPro" id="IPR013784">
    <property type="entry name" value="Carb-bd-like_fold"/>
</dbReference>
<dbReference type="CDD" id="cd10315">
    <property type="entry name" value="CBM41_pullulanase"/>
    <property type="match status" value="3"/>
</dbReference>
<dbReference type="NCBIfam" id="TIGR02103">
    <property type="entry name" value="pullul_strch"/>
    <property type="match status" value="1"/>
</dbReference>
<evidence type="ECO:0000313" key="14">
    <source>
        <dbReference type="EMBL" id="MFC3764838.1"/>
    </source>
</evidence>
<dbReference type="Proteomes" id="UP001595699">
    <property type="component" value="Unassembled WGS sequence"/>
</dbReference>
<keyword evidence="15" id="KW-1185">Reference proteome</keyword>
<evidence type="ECO:0000313" key="15">
    <source>
        <dbReference type="Proteomes" id="UP001595699"/>
    </source>
</evidence>
<dbReference type="InterPro" id="IPR013783">
    <property type="entry name" value="Ig-like_fold"/>
</dbReference>
<comment type="similarity">
    <text evidence="2">Belongs to the glycosyl hydrolase 13 family.</text>
</comment>
<dbReference type="InterPro" id="IPR004193">
    <property type="entry name" value="Glyco_hydro_13_N"/>
</dbReference>
<dbReference type="EC" id="3.2.1.1" evidence="3"/>
<evidence type="ECO:0000256" key="11">
    <source>
        <dbReference type="ARBA" id="ARBA00030238"/>
    </source>
</evidence>
<evidence type="ECO:0000256" key="9">
    <source>
        <dbReference type="ARBA" id="ARBA00024062"/>
    </source>
</evidence>
<dbReference type="InterPro" id="IPR006047">
    <property type="entry name" value="GH13_cat_dom"/>
</dbReference>
<dbReference type="CDD" id="cd11339">
    <property type="entry name" value="AmyAc_bac_CMD_like_2"/>
    <property type="match status" value="1"/>
</dbReference>
<dbReference type="CDD" id="cd11341">
    <property type="entry name" value="AmyAc_Pullulanase_LD-like"/>
    <property type="match status" value="1"/>
</dbReference>
<dbReference type="Pfam" id="PF02922">
    <property type="entry name" value="CBM_48"/>
    <property type="match status" value="1"/>
</dbReference>
<dbReference type="EMBL" id="JBHRZH010000034">
    <property type="protein sequence ID" value="MFC3764838.1"/>
    <property type="molecule type" value="Genomic_DNA"/>
</dbReference>
<proteinExistence type="inferred from homology"/>
<dbReference type="Pfam" id="PF03714">
    <property type="entry name" value="PUD"/>
    <property type="match status" value="3"/>
</dbReference>
<dbReference type="InterPro" id="IPR017853">
    <property type="entry name" value="GH"/>
</dbReference>
<name>A0ABV7YIV3_9ACTN</name>
<dbReference type="RefSeq" id="WP_205117650.1">
    <property type="nucleotide sequence ID" value="NZ_JAFBCM010000001.1"/>
</dbReference>
<dbReference type="EC" id="3.2.1.41" evidence="9"/>
<dbReference type="SUPFAM" id="SSF51011">
    <property type="entry name" value="Glycosyl hydrolase domain"/>
    <property type="match status" value="2"/>
</dbReference>
<dbReference type="Gene3D" id="3.20.20.80">
    <property type="entry name" value="Glycosidases"/>
    <property type="match status" value="2"/>
</dbReference>
<dbReference type="PANTHER" id="PTHR43002">
    <property type="entry name" value="GLYCOGEN DEBRANCHING ENZYME"/>
    <property type="match status" value="1"/>
</dbReference>
<keyword evidence="4" id="KW-0732">Signal</keyword>
<dbReference type="InterPro" id="IPR040671">
    <property type="entry name" value="Pullulanase_N2"/>
</dbReference>
<dbReference type="InterPro" id="IPR005323">
    <property type="entry name" value="CBM41_pullulanase"/>
</dbReference>
<keyword evidence="6" id="KW-0106">Calcium</keyword>
<dbReference type="SUPFAM" id="SSF81296">
    <property type="entry name" value="E set domains"/>
    <property type="match status" value="2"/>
</dbReference>
<dbReference type="InterPro" id="IPR011839">
    <property type="entry name" value="Pullul_strch"/>
</dbReference>
<dbReference type="SUPFAM" id="SSF49452">
    <property type="entry name" value="Starch-binding domain-like"/>
    <property type="match status" value="3"/>
</dbReference>
<sequence>MPVAQAAEPSNEELAQDSLRVDLTRERFYFVMADRFANGSAANDNGGLTGSRLETGFDPTDKGFYHGGDLAGLIDNLDYIKGLGSTAIWMTPSFKNRPVQGTGANASAGYHGYWITDFTQIDPHLGTNDDLKDLIDKAHAKGMKVFFDIITNHTADVIDYAEKLYGYRNKAAYPYLDAQGRPFDDSQHAGQQDFPAVDNDSFPYTPTFPTTQDETVKTPAWLNDRTMYHNRGDSTFAGESAEYGDFFGLDDLWTERSEVVKGLTDVYKTWVEDAGIDGFRIDTVKHVNMEFWQKFAPEVKGFAAQKGNEDFFMFGEIFDGNPEFVSRYTTEGKLQAALDFPFQGAARTFASQGGTATSLRDLFANDDYYTDADSNVYSSPTFLGNHDMGRIGAFIKQDNPGATDEELLARDKLAHALLFLARGQPVIYYGDEQGFTGPGGDKDARQTMFASQTADYLDDDLIGTTATHAQDNFDKNHPLYKAIAELSTLTTEHPALRDGAQIHRLASDGPGVYAFSRINKAFPQEYVVALNNSETAQTVRIPTYSAGMVFRQLWASGTATRRADSAADKTIEVLVPPLGGVVLQARTTSTPEATGPSIALTVPDQVAGRAEIAANVTPTGFAQVTFAAKVGDQDWAVLGTDDNAPYRIFHDTTGIPAGTAIQYKAVVKDSANRLAAATGNATKAPEPPDGGGEVQRDYLVVHYDRADGNYDGWGLHAWGDIEGEVQWGEPLPFAGEDTYGRFAWVKLNPGASNVGFIAHKGDEKDCDTDRFANPARNGEIWIKSGTCEVFTSQAAAQGYTTVRYNRPDGDYTGWGLHLWGDALAPETRTTWEAPRQPDGTDQFGPYWNVPVVAADAQMGFIIHKGDEKDPGPDQFLTPASTPNAWIASGQNAIHETRAAAENVAILHYRRDDNAYAGWGLHVWTGAANPTEWATPLQPAGTDAYGVYFRVPLAEGATSLSYIVHKGDEKDLPADQSLDLVSVGHEVWMLNGREGYLLPMPAGSGVDADLTKSKAQWLDRDTVVWDVEPSPGLTYALVTSADGDLKVEDGEISVGTWLRLVPGGLTDAQKAKWPHLAGLAAFHVDPRDKERVDTALRGQVVAIERGGLGLRAATGVQLAGVLDDVYGNAAAAAKLGPQWAGGVPTLSVWAPSAQEVALERYESSTDTEPSLVPMARDNATGVWTVRGEGGWRGSYYKFRVKVWQPSVQQVVTNSVTDPYSVSLAANSTLSQLVDLTDAALAPAKWNKLSKPKAVQKVEESSIYELHVRDFSASDPTVPAAHRGGYLAFTDKNSKNMRHLRDLATAGMTYVHLLPVFDIASIPELKSDQQQPACDLPSLPADSDQQQACVGAVANSDGFNWGYDPYHYTTPEGSYASNPDGSTRVKEFRQMVEGLNGAGLRVVMDVVYNHTPSSGQAPTSVLDKIVPGYYQRLMDDGTVATSTCCANTAPENAMMGKLVVDSIVTWAKDYKVDGFRFDLMGHHPKSNMLAVRSALDALTVAKDGVDGKKILVYGEGWNFGEVANDARFVQATQGNLAGTGIGTFNDRLRDAVRGGGPFDENPRVQGFGSGLFTDPNGDAVNGTPEQQRARLLHLQDLVKVGLTGNLKDYSFTSSSGAVVKGSDVDYNGAPAGYTADPQESITYVDAHDNETLFDALTYKLPTSMTMADRVRMQTLSLATTSLSQGVAFVHAGSEKLRSKSLDRNSYNSGDWFNRYLVDCKAGNGFGAGLPPAADNSSKWDYARPLLANPALRPDCKAIEDTWERYEEFLDIRTSTPLFQLGSLSAVQQRMSFPLSGASEAPGVVTMTLSDKVGPDLDPRAESVIVVFNASASAVQQTLPSLKNAKVELHRAQLRSNDQVVKKASFNRQTGTLSVPARTVAVFVER</sequence>
<evidence type="ECO:0000256" key="6">
    <source>
        <dbReference type="ARBA" id="ARBA00022837"/>
    </source>
</evidence>
<evidence type="ECO:0000256" key="7">
    <source>
        <dbReference type="ARBA" id="ARBA00023295"/>
    </source>
</evidence>
<keyword evidence="5" id="KW-0378">Hydrolase</keyword>
<comment type="catalytic activity">
    <reaction evidence="8">
        <text>Hydrolysis of (1-&gt;6)-alpha-D-glucosidic linkages in pullulan, amylopectin and glycogen, and in the alpha- and beta-limit dextrins of amylopectin and glycogen.</text>
        <dbReference type="EC" id="3.2.1.41"/>
    </reaction>
</comment>
<evidence type="ECO:0000256" key="3">
    <source>
        <dbReference type="ARBA" id="ARBA00012595"/>
    </source>
</evidence>
<dbReference type="Pfam" id="PF11852">
    <property type="entry name" value="Pullul_strch_C"/>
    <property type="match status" value="1"/>
</dbReference>
<evidence type="ECO:0000256" key="2">
    <source>
        <dbReference type="ARBA" id="ARBA00008061"/>
    </source>
</evidence>
<evidence type="ECO:0000256" key="1">
    <source>
        <dbReference type="ARBA" id="ARBA00000548"/>
    </source>
</evidence>
<dbReference type="CDD" id="cd02860">
    <property type="entry name" value="E_set_Pullulanase"/>
    <property type="match status" value="1"/>
</dbReference>
<reference evidence="15" key="1">
    <citation type="journal article" date="2019" name="Int. J. Syst. Evol. Microbiol.">
        <title>The Global Catalogue of Microorganisms (GCM) 10K type strain sequencing project: providing services to taxonomists for standard genome sequencing and annotation.</title>
        <authorList>
            <consortium name="The Broad Institute Genomics Platform"/>
            <consortium name="The Broad Institute Genome Sequencing Center for Infectious Disease"/>
            <person name="Wu L."/>
            <person name="Ma J."/>
        </authorList>
    </citation>
    <scope>NUCLEOTIDE SEQUENCE [LARGE SCALE GENOMIC DNA]</scope>
    <source>
        <strain evidence="15">CGMCC 4.7241</strain>
    </source>
</reference>
<dbReference type="InterPro" id="IPR014756">
    <property type="entry name" value="Ig_E-set"/>
</dbReference>